<gene>
    <name evidence="2" type="ORF">SAMN04487850_0558</name>
</gene>
<sequence>MNLTTNQTSRPLVSFIIAYYELPVRLLRECVESILALSLRPSEREIIIVDDGSSNSPVSSLGDLTSQVLYLRQQHLGLSEARNTGLRMAQGTYIQFVDADDLLLTVPYEHCLDQIRFNKPEIVTFHLTDSKREVASFDATNSQTGAEYMHHHNIHGSACGYLFQRSILGDLRFTPGIWHEDEEFTPQLLLRAEHVCVTSAKAYYYRRQRESIMTSSHIRNRLKRLNDAKGIISRLNIIADRMPAEDRTALQRRIAQLTMDYLYNVILQTRSRHYLDRRIEELHRQGLFPLPDHDYTQKYVWFRRLSNSQKGRSLLMRLVPMLPQER</sequence>
<proteinExistence type="predicted"/>
<dbReference type="SUPFAM" id="SSF53448">
    <property type="entry name" value="Nucleotide-diphospho-sugar transferases"/>
    <property type="match status" value="1"/>
</dbReference>
<dbReference type="EMBL" id="FOIQ01000001">
    <property type="protein sequence ID" value="SEV86243.1"/>
    <property type="molecule type" value="Genomic_DNA"/>
</dbReference>
<dbReference type="RefSeq" id="WP_091914566.1">
    <property type="nucleotide sequence ID" value="NZ_FOIQ01000001.1"/>
</dbReference>
<reference evidence="2 3" key="1">
    <citation type="submission" date="2016-10" db="EMBL/GenBank/DDBJ databases">
        <authorList>
            <person name="de Groot N.N."/>
        </authorList>
    </citation>
    <scope>NUCLEOTIDE SEQUENCE [LARGE SCALE GENOMIC DNA]</scope>
    <source>
        <strain evidence="2 3">TC2-24</strain>
    </source>
</reference>
<dbReference type="Proteomes" id="UP000199373">
    <property type="component" value="Unassembled WGS sequence"/>
</dbReference>
<dbReference type="PANTHER" id="PTHR22916:SF3">
    <property type="entry name" value="UDP-GLCNAC:BETAGAL BETA-1,3-N-ACETYLGLUCOSAMINYLTRANSFERASE-LIKE PROTEIN 1"/>
    <property type="match status" value="1"/>
</dbReference>
<keyword evidence="3" id="KW-1185">Reference proteome</keyword>
<dbReference type="InterPro" id="IPR001173">
    <property type="entry name" value="Glyco_trans_2-like"/>
</dbReference>
<dbReference type="InterPro" id="IPR029044">
    <property type="entry name" value="Nucleotide-diphossugar_trans"/>
</dbReference>
<dbReference type="Pfam" id="PF00535">
    <property type="entry name" value="Glycos_transf_2"/>
    <property type="match status" value="1"/>
</dbReference>
<dbReference type="CDD" id="cd00761">
    <property type="entry name" value="Glyco_tranf_GTA_type"/>
    <property type="match status" value="1"/>
</dbReference>
<evidence type="ECO:0000259" key="1">
    <source>
        <dbReference type="Pfam" id="PF00535"/>
    </source>
</evidence>
<keyword evidence="2" id="KW-0808">Transferase</keyword>
<feature type="domain" description="Glycosyltransferase 2-like" evidence="1">
    <location>
        <begin position="16"/>
        <end position="133"/>
    </location>
</feature>
<organism evidence="2 3">
    <name type="scientific">Prevotella aff. ruminicola Tc2-24</name>
    <dbReference type="NCBI Taxonomy" id="81582"/>
    <lineage>
        <taxon>Bacteria</taxon>
        <taxon>Pseudomonadati</taxon>
        <taxon>Bacteroidota</taxon>
        <taxon>Bacteroidia</taxon>
        <taxon>Bacteroidales</taxon>
        <taxon>Prevotellaceae</taxon>
        <taxon>Prevotella</taxon>
    </lineage>
</organism>
<name>A0A1I0MD02_9BACT</name>
<dbReference type="Gene3D" id="3.90.550.10">
    <property type="entry name" value="Spore Coat Polysaccharide Biosynthesis Protein SpsA, Chain A"/>
    <property type="match status" value="1"/>
</dbReference>
<evidence type="ECO:0000313" key="2">
    <source>
        <dbReference type="EMBL" id="SEV86243.1"/>
    </source>
</evidence>
<evidence type="ECO:0000313" key="3">
    <source>
        <dbReference type="Proteomes" id="UP000199373"/>
    </source>
</evidence>
<dbReference type="PANTHER" id="PTHR22916">
    <property type="entry name" value="GLYCOSYLTRANSFERASE"/>
    <property type="match status" value="1"/>
</dbReference>
<protein>
    <submittedName>
        <fullName evidence="2">Glycosyltransferase involved in cell wall bisynthesis</fullName>
    </submittedName>
</protein>
<accession>A0A1I0MD02</accession>
<dbReference type="GO" id="GO:0016758">
    <property type="term" value="F:hexosyltransferase activity"/>
    <property type="evidence" value="ECO:0007669"/>
    <property type="project" value="UniProtKB-ARBA"/>
</dbReference>
<dbReference type="AlphaFoldDB" id="A0A1I0MD02"/>